<evidence type="ECO:0000313" key="1">
    <source>
        <dbReference type="EMBL" id="MCE5166930.1"/>
    </source>
</evidence>
<evidence type="ECO:0000313" key="2">
    <source>
        <dbReference type="Proteomes" id="UP000823775"/>
    </source>
</evidence>
<reference evidence="1 2" key="1">
    <citation type="journal article" date="2021" name="BMC Genomics">
        <title>Datura genome reveals duplications of psychoactive alkaloid biosynthetic genes and high mutation rate following tissue culture.</title>
        <authorList>
            <person name="Rajewski A."/>
            <person name="Carter-House D."/>
            <person name="Stajich J."/>
            <person name="Litt A."/>
        </authorList>
    </citation>
    <scope>NUCLEOTIDE SEQUENCE [LARGE SCALE GENOMIC DNA]</scope>
    <source>
        <strain evidence="1">AR-01</strain>
    </source>
</reference>
<comment type="caution">
    <text evidence="1">The sequence shown here is derived from an EMBL/GenBank/DDBJ whole genome shotgun (WGS) entry which is preliminary data.</text>
</comment>
<dbReference type="Proteomes" id="UP000823775">
    <property type="component" value="Unassembled WGS sequence"/>
</dbReference>
<feature type="non-terminal residue" evidence="1">
    <location>
        <position position="1"/>
    </location>
</feature>
<accession>A0ABS8Y8A5</accession>
<keyword evidence="2" id="KW-1185">Reference proteome</keyword>
<feature type="non-terminal residue" evidence="1">
    <location>
        <position position="68"/>
    </location>
</feature>
<proteinExistence type="predicted"/>
<sequence>VGLPTCIHPPECLLGLGQSQADTYDRQRKDPHFIVPGESKFDQGLERRGEMEERDWDGFRSLCVSCMR</sequence>
<dbReference type="EMBL" id="JACEIK010037715">
    <property type="protein sequence ID" value="MCE5166930.1"/>
    <property type="molecule type" value="Genomic_DNA"/>
</dbReference>
<gene>
    <name evidence="1" type="ORF">HAX54_030187</name>
</gene>
<name>A0ABS8Y8A5_DATST</name>
<protein>
    <submittedName>
        <fullName evidence="1">Uncharacterized protein</fullName>
    </submittedName>
</protein>
<organism evidence="1 2">
    <name type="scientific">Datura stramonium</name>
    <name type="common">Jimsonweed</name>
    <name type="synonym">Common thornapple</name>
    <dbReference type="NCBI Taxonomy" id="4076"/>
    <lineage>
        <taxon>Eukaryota</taxon>
        <taxon>Viridiplantae</taxon>
        <taxon>Streptophyta</taxon>
        <taxon>Embryophyta</taxon>
        <taxon>Tracheophyta</taxon>
        <taxon>Spermatophyta</taxon>
        <taxon>Magnoliopsida</taxon>
        <taxon>eudicotyledons</taxon>
        <taxon>Gunneridae</taxon>
        <taxon>Pentapetalae</taxon>
        <taxon>asterids</taxon>
        <taxon>lamiids</taxon>
        <taxon>Solanales</taxon>
        <taxon>Solanaceae</taxon>
        <taxon>Solanoideae</taxon>
        <taxon>Datureae</taxon>
        <taxon>Datura</taxon>
    </lineage>
</organism>